<organism evidence="2 3">
    <name type="scientific">Nelumbo nucifera</name>
    <name type="common">Sacred lotus</name>
    <dbReference type="NCBI Taxonomy" id="4432"/>
    <lineage>
        <taxon>Eukaryota</taxon>
        <taxon>Viridiplantae</taxon>
        <taxon>Streptophyta</taxon>
        <taxon>Embryophyta</taxon>
        <taxon>Tracheophyta</taxon>
        <taxon>Spermatophyta</taxon>
        <taxon>Magnoliopsida</taxon>
        <taxon>Proteales</taxon>
        <taxon>Nelumbonaceae</taxon>
        <taxon>Nelumbo</taxon>
    </lineage>
</organism>
<dbReference type="GeneID" id="109115749"/>
<dbReference type="OrthoDB" id="411615at2759"/>
<dbReference type="AlphaFoldDB" id="A0A1U8QBX0"/>
<dbReference type="KEGG" id="nnu:109115749"/>
<evidence type="ECO:0000313" key="2">
    <source>
        <dbReference type="Proteomes" id="UP000189703"/>
    </source>
</evidence>
<accession>A0A1U8QBX0</accession>
<keyword evidence="2" id="KW-1185">Reference proteome</keyword>
<dbReference type="Proteomes" id="UP000189703">
    <property type="component" value="Unplaced"/>
</dbReference>
<dbReference type="RefSeq" id="XP_019055631.1">
    <property type="nucleotide sequence ID" value="XM_019200086.1"/>
</dbReference>
<protein>
    <submittedName>
        <fullName evidence="3">Uncharacterized protein LOC109115749</fullName>
    </submittedName>
</protein>
<dbReference type="OMA" id="WYRANMA"/>
<name>A0A1U8QBX0_NELNU</name>
<dbReference type="Pfam" id="PF07727">
    <property type="entry name" value="RVT_2"/>
    <property type="match status" value="1"/>
</dbReference>
<gene>
    <name evidence="3" type="primary">LOC109115749</name>
</gene>
<dbReference type="STRING" id="4432.A0A1U8QBX0"/>
<feature type="domain" description="Reverse transcriptase Ty1/copia-type" evidence="1">
    <location>
        <begin position="39"/>
        <end position="141"/>
    </location>
</feature>
<reference evidence="3" key="1">
    <citation type="submission" date="2025-08" db="UniProtKB">
        <authorList>
            <consortium name="RefSeq"/>
        </authorList>
    </citation>
    <scope>IDENTIFICATION</scope>
</reference>
<evidence type="ECO:0000259" key="1">
    <source>
        <dbReference type="Pfam" id="PF07727"/>
    </source>
</evidence>
<proteinExistence type="predicted"/>
<evidence type="ECO:0000313" key="3">
    <source>
        <dbReference type="RefSeq" id="XP_019055631.1"/>
    </source>
</evidence>
<sequence>MQFLGNVSQFQEPKSYKQASGQKEWVDAMNKELAALEQNETWELTALPVGKKAIGSKWVYKVKLTPDGSVERCKARLVAKGYNQVEGVDYFDSCSPVAKIVTVRIFMVIATAKQWPIHQLDINNAFLHGYINEEVYMTPPERYTKAK</sequence>
<dbReference type="InParanoid" id="A0A1U8QBX0"/>
<dbReference type="InterPro" id="IPR013103">
    <property type="entry name" value="RVT_2"/>
</dbReference>